<organism evidence="1 2">
    <name type="scientific">Ceratopteris richardii</name>
    <name type="common">Triangle waterfern</name>
    <dbReference type="NCBI Taxonomy" id="49495"/>
    <lineage>
        <taxon>Eukaryota</taxon>
        <taxon>Viridiplantae</taxon>
        <taxon>Streptophyta</taxon>
        <taxon>Embryophyta</taxon>
        <taxon>Tracheophyta</taxon>
        <taxon>Polypodiopsida</taxon>
        <taxon>Polypodiidae</taxon>
        <taxon>Polypodiales</taxon>
        <taxon>Pteridineae</taxon>
        <taxon>Pteridaceae</taxon>
        <taxon>Parkerioideae</taxon>
        <taxon>Ceratopteris</taxon>
    </lineage>
</organism>
<dbReference type="AlphaFoldDB" id="A0A8T2RUU3"/>
<gene>
    <name evidence="1" type="ORF">KP509_24G009400</name>
</gene>
<protein>
    <submittedName>
        <fullName evidence="1">Uncharacterized protein</fullName>
    </submittedName>
</protein>
<proteinExistence type="predicted"/>
<comment type="caution">
    <text evidence="1">The sequence shown here is derived from an EMBL/GenBank/DDBJ whole genome shotgun (WGS) entry which is preliminary data.</text>
</comment>
<sequence length="102" mass="11690">MCVYVCMYERMNVSMCVMYVSRVSRFESCTQSFGKENEKTNGRESVRCYVTKWFVCQEKSIAVASSIQSVSTDVRIHPENITVCSKASLSRHCNEICMCRGM</sequence>
<evidence type="ECO:0000313" key="2">
    <source>
        <dbReference type="Proteomes" id="UP000825935"/>
    </source>
</evidence>
<keyword evidence="2" id="KW-1185">Reference proteome</keyword>
<evidence type="ECO:0000313" key="1">
    <source>
        <dbReference type="EMBL" id="KAH7299397.1"/>
    </source>
</evidence>
<dbReference type="EMBL" id="CM035429">
    <property type="protein sequence ID" value="KAH7299397.1"/>
    <property type="molecule type" value="Genomic_DNA"/>
</dbReference>
<dbReference type="Proteomes" id="UP000825935">
    <property type="component" value="Chromosome 24"/>
</dbReference>
<name>A0A8T2RUU3_CERRI</name>
<reference evidence="1" key="1">
    <citation type="submission" date="2021-08" db="EMBL/GenBank/DDBJ databases">
        <title>WGS assembly of Ceratopteris richardii.</title>
        <authorList>
            <person name="Marchant D.B."/>
            <person name="Chen G."/>
            <person name="Jenkins J."/>
            <person name="Shu S."/>
            <person name="Leebens-Mack J."/>
            <person name="Grimwood J."/>
            <person name="Schmutz J."/>
            <person name="Soltis P."/>
            <person name="Soltis D."/>
            <person name="Chen Z.-H."/>
        </authorList>
    </citation>
    <scope>NUCLEOTIDE SEQUENCE</scope>
    <source>
        <strain evidence="1">Whitten #5841</strain>
        <tissue evidence="1">Leaf</tissue>
    </source>
</reference>
<accession>A0A8T2RUU3</accession>